<keyword evidence="5" id="KW-1185">Reference proteome</keyword>
<reference evidence="4" key="1">
    <citation type="journal article" date="2023" name="G3 (Bethesda)">
        <title>A reference genome for the long-term kleptoplast-retaining sea slug Elysia crispata morphotype clarki.</title>
        <authorList>
            <person name="Eastman K.E."/>
            <person name="Pendleton A.L."/>
            <person name="Shaikh M.A."/>
            <person name="Suttiyut T."/>
            <person name="Ogas R."/>
            <person name="Tomko P."/>
            <person name="Gavelis G."/>
            <person name="Widhalm J.R."/>
            <person name="Wisecaver J.H."/>
        </authorList>
    </citation>
    <scope>NUCLEOTIDE SEQUENCE</scope>
    <source>
        <strain evidence="4">ECLA1</strain>
    </source>
</reference>
<gene>
    <name evidence="4" type="ORF">RRG08_058302</name>
</gene>
<feature type="domain" description="ZSWIM3 N-terminal" evidence="3">
    <location>
        <begin position="69"/>
        <end position="172"/>
    </location>
</feature>
<comment type="caution">
    <text evidence="4">The sequence shown here is derived from an EMBL/GenBank/DDBJ whole genome shotgun (WGS) entry which is preliminary data.</text>
</comment>
<accession>A0AAE0YWT9</accession>
<dbReference type="InterPro" id="IPR048325">
    <property type="entry name" value="ZSWIM3_N"/>
</dbReference>
<feature type="region of interest" description="Disordered" evidence="2">
    <location>
        <begin position="281"/>
        <end position="338"/>
    </location>
</feature>
<keyword evidence="1" id="KW-0175">Coiled coil</keyword>
<name>A0AAE0YWT9_9GAST</name>
<feature type="compositionally biased region" description="Acidic residues" evidence="2">
    <location>
        <begin position="307"/>
        <end position="321"/>
    </location>
</feature>
<evidence type="ECO:0000259" key="3">
    <source>
        <dbReference type="Pfam" id="PF21599"/>
    </source>
</evidence>
<dbReference type="InterPro" id="IPR040854">
    <property type="entry name" value="ZSWIM9"/>
</dbReference>
<organism evidence="4 5">
    <name type="scientific">Elysia crispata</name>
    <name type="common">lettuce slug</name>
    <dbReference type="NCBI Taxonomy" id="231223"/>
    <lineage>
        <taxon>Eukaryota</taxon>
        <taxon>Metazoa</taxon>
        <taxon>Spiralia</taxon>
        <taxon>Lophotrochozoa</taxon>
        <taxon>Mollusca</taxon>
        <taxon>Gastropoda</taxon>
        <taxon>Heterobranchia</taxon>
        <taxon>Euthyneura</taxon>
        <taxon>Panpulmonata</taxon>
        <taxon>Sacoglossa</taxon>
        <taxon>Placobranchoidea</taxon>
        <taxon>Plakobranchidae</taxon>
        <taxon>Elysia</taxon>
    </lineage>
</organism>
<dbReference type="AlphaFoldDB" id="A0AAE0YWT9"/>
<sequence>MSIPIQEEIHQIDAALKVEPGESCDAAHENEDGEGDDNCLYEDVRGINGSTADTVDTTAEFLQIFQGKTEFKSWEEFHTLFEKFQKETGSAFKPKSVTSIEYANERRVRDTIPDHFVYQTVKMVCTHYGVPNPVKKEGSKPRKKYVGLGCEAMVHLRYKGGTLNIVGCNLEHKNHPLFSGTDVIRSVRSFSFTDDIDLLMAKVVMEHNPFSNWTSEKEWMALVADLQCRDARLKTVTIRVVKKRIRFLIDRYMANSNGKAPLPDDEMGIILYELAKAKQDATDRIAQSQKKRGRKRGRPRKYPKPESDDEDEELSLDFDESFSERRPKYSSPVSSAPPSAKDIAVFLGYLERKDDNDRRLKQDDLDLRRGELELHRKELELRRERFEFERLERQAHLDLLKAQVEVLVSQRTQQQQQHPQQEQKLVFADPKGDGSGVTEYTIVVNNDQAYITQ</sequence>
<evidence type="ECO:0000313" key="4">
    <source>
        <dbReference type="EMBL" id="KAK3757991.1"/>
    </source>
</evidence>
<evidence type="ECO:0000256" key="2">
    <source>
        <dbReference type="SAM" id="MobiDB-lite"/>
    </source>
</evidence>
<evidence type="ECO:0000256" key="1">
    <source>
        <dbReference type="SAM" id="Coils"/>
    </source>
</evidence>
<protein>
    <recommendedName>
        <fullName evidence="3">ZSWIM3 N-terminal domain-containing protein</fullName>
    </recommendedName>
</protein>
<dbReference type="EMBL" id="JAWDGP010005302">
    <property type="protein sequence ID" value="KAK3757991.1"/>
    <property type="molecule type" value="Genomic_DNA"/>
</dbReference>
<dbReference type="PANTHER" id="PTHR47086">
    <property type="entry name" value="BTB DOMAIN-CONTAINING PROTEIN"/>
    <property type="match status" value="1"/>
</dbReference>
<evidence type="ECO:0000313" key="5">
    <source>
        <dbReference type="Proteomes" id="UP001283361"/>
    </source>
</evidence>
<dbReference type="PANTHER" id="PTHR47086:SF4">
    <property type="entry name" value="BTB DOMAIN-CONTAINING PROTEIN"/>
    <property type="match status" value="1"/>
</dbReference>
<dbReference type="Proteomes" id="UP001283361">
    <property type="component" value="Unassembled WGS sequence"/>
</dbReference>
<feature type="compositionally biased region" description="Basic residues" evidence="2">
    <location>
        <begin position="289"/>
        <end position="302"/>
    </location>
</feature>
<dbReference type="Pfam" id="PF21599">
    <property type="entry name" value="ZSWIM3_N"/>
    <property type="match status" value="1"/>
</dbReference>
<proteinExistence type="predicted"/>
<feature type="coiled-coil region" evidence="1">
    <location>
        <begin position="374"/>
        <end position="417"/>
    </location>
</feature>